<feature type="domain" description="PLD phosphodiesterase" evidence="2">
    <location>
        <begin position="541"/>
        <end position="568"/>
    </location>
</feature>
<organism evidence="3 4">
    <name type="scientific">Peredibacter starrii</name>
    <dbReference type="NCBI Taxonomy" id="28202"/>
    <lineage>
        <taxon>Bacteria</taxon>
        <taxon>Pseudomonadati</taxon>
        <taxon>Bdellovibrionota</taxon>
        <taxon>Bacteriovoracia</taxon>
        <taxon>Bacteriovoracales</taxon>
        <taxon>Bacteriovoracaceae</taxon>
        <taxon>Peredibacter</taxon>
    </lineage>
</organism>
<dbReference type="PROSITE" id="PS50035">
    <property type="entry name" value="PLD"/>
    <property type="match status" value="2"/>
</dbReference>
<feature type="signal peptide" evidence="1">
    <location>
        <begin position="1"/>
        <end position="17"/>
    </location>
</feature>
<dbReference type="Gene3D" id="3.30.870.10">
    <property type="entry name" value="Endonuclease Chain A"/>
    <property type="match status" value="2"/>
</dbReference>
<feature type="chain" id="PRO_5043982569" evidence="1">
    <location>
        <begin position="18"/>
        <end position="608"/>
    </location>
</feature>
<dbReference type="InterPro" id="IPR025202">
    <property type="entry name" value="PLD-like_dom"/>
</dbReference>
<proteinExistence type="predicted"/>
<dbReference type="PANTHER" id="PTHR21248:SF22">
    <property type="entry name" value="PHOSPHOLIPASE D"/>
    <property type="match status" value="1"/>
</dbReference>
<accession>A0AAX4HJ23</accession>
<dbReference type="Proteomes" id="UP001324634">
    <property type="component" value="Chromosome"/>
</dbReference>
<evidence type="ECO:0000313" key="4">
    <source>
        <dbReference type="Proteomes" id="UP001324634"/>
    </source>
</evidence>
<keyword evidence="4" id="KW-1185">Reference proteome</keyword>
<name>A0AAX4HJ23_9BACT</name>
<feature type="domain" description="PLD phosphodiesterase" evidence="2">
    <location>
        <begin position="281"/>
        <end position="308"/>
    </location>
</feature>
<dbReference type="PANTHER" id="PTHR21248">
    <property type="entry name" value="CARDIOLIPIN SYNTHASE"/>
    <property type="match status" value="1"/>
</dbReference>
<dbReference type="EMBL" id="CP139487">
    <property type="protein sequence ID" value="WPU63231.1"/>
    <property type="molecule type" value="Genomic_DNA"/>
</dbReference>
<protein>
    <submittedName>
        <fullName evidence="3">Phosphatidylserine/phosphatidylglycerophosphate/ cardiolipin synthase family protein</fullName>
    </submittedName>
</protein>
<sequence length="608" mass="70052">MRTFLALYILSALSLHAASIFVPENGKFAYNLAGITQNFKNHRNDYVTLRSEYAKSGEVYKLDAIKNEYQIRNYYQRDLFKLQDMFVLNSEAYIKSQNAKTFNEAKRTQYSKYIFNHKKLTHQKTTPAMKEWGGLTHPPVKKLTMPLHKYDENFGAIDYRKISSPYFNPALQLDIDQVSRSELSFGNTVKALADHDAFLAKKRLIKNATTTIFMSSLVFVCDKSTRELVELLIDKHHEGVDVKIIADGTVGKILGHRECFELMRNAGINVIETKDFFKHKLKAIYHTKTLVVDFREAIAGGQNMLDADNLSRGTDFQNRDIDLYIKGPMVSDVTKQFLENWAYQVSLNPEHPLLLGYEFYLKQQMKLEREQGLRGQNLYARILNNPETRMKGVCRFIKQAPYEDRHTIGKAYLKLLPLVNKHLVITDPVKSDTYTPDPLKASITDKLDNFDMFNQLHLATQSLARKGKKIDYITTNINMAGNENVAMMNDRIKEQLGMGKDMAANISLLKIVLTNDYFGIPHYENLLKDWYPHKSVHIWKHLSFMHSKIFYFDRVVSSVGSLNFQHNATDQAYESTTICMDEKLNAELDQILVQDMANSIPLIFQALK</sequence>
<dbReference type="GO" id="GO:0032049">
    <property type="term" value="P:cardiolipin biosynthetic process"/>
    <property type="evidence" value="ECO:0007669"/>
    <property type="project" value="UniProtKB-ARBA"/>
</dbReference>
<dbReference type="RefSeq" id="WP_321389558.1">
    <property type="nucleotide sequence ID" value="NZ_CP139487.1"/>
</dbReference>
<dbReference type="AlphaFoldDB" id="A0AAX4HJ23"/>
<dbReference type="Pfam" id="PF13091">
    <property type="entry name" value="PLDc_2"/>
    <property type="match status" value="2"/>
</dbReference>
<evidence type="ECO:0000256" key="1">
    <source>
        <dbReference type="SAM" id="SignalP"/>
    </source>
</evidence>
<reference evidence="3 4" key="1">
    <citation type="submission" date="2023-11" db="EMBL/GenBank/DDBJ databases">
        <title>Peredibacter starrii A3.12.</title>
        <authorList>
            <person name="Mitchell R.J."/>
        </authorList>
    </citation>
    <scope>NUCLEOTIDE SEQUENCE [LARGE SCALE GENOMIC DNA]</scope>
    <source>
        <strain evidence="3 4">A3.12</strain>
    </source>
</reference>
<dbReference type="InterPro" id="IPR001736">
    <property type="entry name" value="PLipase_D/transphosphatidylase"/>
</dbReference>
<evidence type="ECO:0000259" key="2">
    <source>
        <dbReference type="PROSITE" id="PS50035"/>
    </source>
</evidence>
<gene>
    <name evidence="3" type="ORF">SOO65_11100</name>
</gene>
<dbReference type="KEGG" id="psti:SOO65_11100"/>
<evidence type="ECO:0000313" key="3">
    <source>
        <dbReference type="EMBL" id="WPU63231.1"/>
    </source>
</evidence>
<dbReference type="GO" id="GO:0030572">
    <property type="term" value="F:phosphatidyltransferase activity"/>
    <property type="evidence" value="ECO:0007669"/>
    <property type="project" value="UniProtKB-ARBA"/>
</dbReference>
<dbReference type="SUPFAM" id="SSF56024">
    <property type="entry name" value="Phospholipase D/nuclease"/>
    <property type="match status" value="2"/>
</dbReference>
<keyword evidence="1" id="KW-0732">Signal</keyword>